<comment type="function">
    <text evidence="7">Catalyzes the transfer of the diacylglyceryl group from phosphatidylglycerol to the sulfhydryl group of the N-terminal cysteine of a prolipoprotein, the first step in the formation of mature lipoproteins.</text>
</comment>
<comment type="catalytic activity">
    <reaction evidence="7">
        <text>L-cysteinyl-[prolipoprotein] + a 1,2-diacyl-sn-glycero-3-phospho-(1'-sn-glycerol) = an S-1,2-diacyl-sn-glyceryl-L-cysteinyl-[prolipoprotein] + sn-glycerol 1-phosphate + H(+)</text>
        <dbReference type="Rhea" id="RHEA:56712"/>
        <dbReference type="Rhea" id="RHEA-COMP:14679"/>
        <dbReference type="Rhea" id="RHEA-COMP:14680"/>
        <dbReference type="ChEBI" id="CHEBI:15378"/>
        <dbReference type="ChEBI" id="CHEBI:29950"/>
        <dbReference type="ChEBI" id="CHEBI:57685"/>
        <dbReference type="ChEBI" id="CHEBI:64716"/>
        <dbReference type="ChEBI" id="CHEBI:140658"/>
        <dbReference type="EC" id="2.5.1.145"/>
    </reaction>
</comment>
<feature type="transmembrane region" description="Helical" evidence="7">
    <location>
        <begin position="256"/>
        <end position="274"/>
    </location>
</feature>
<dbReference type="GO" id="GO:0008961">
    <property type="term" value="F:phosphatidylglycerol-prolipoprotein diacylglyceryl transferase activity"/>
    <property type="evidence" value="ECO:0007669"/>
    <property type="project" value="UniProtKB-UniRule"/>
</dbReference>
<dbReference type="Proteomes" id="UP000598997">
    <property type="component" value="Unassembled WGS sequence"/>
</dbReference>
<feature type="transmembrane region" description="Helical" evidence="7">
    <location>
        <begin position="71"/>
        <end position="90"/>
    </location>
</feature>
<comment type="caution">
    <text evidence="8">The sequence shown here is derived from an EMBL/GenBank/DDBJ whole genome shotgun (WGS) entry which is preliminary data.</text>
</comment>
<evidence type="ECO:0000256" key="2">
    <source>
        <dbReference type="ARBA" id="ARBA00022475"/>
    </source>
</evidence>
<accession>A0A916YE29</accession>
<protein>
    <recommendedName>
        <fullName evidence="7">Phosphatidylglycerol--prolipoprotein diacylglyceryl transferase</fullName>
        <ecNumber evidence="7">2.5.1.145</ecNumber>
    </recommendedName>
</protein>
<dbReference type="AlphaFoldDB" id="A0A916YE29"/>
<organism evidence="8 9">
    <name type="scientific">Croceicoccus pelagius</name>
    <dbReference type="NCBI Taxonomy" id="1703341"/>
    <lineage>
        <taxon>Bacteria</taxon>
        <taxon>Pseudomonadati</taxon>
        <taxon>Pseudomonadota</taxon>
        <taxon>Alphaproteobacteria</taxon>
        <taxon>Sphingomonadales</taxon>
        <taxon>Erythrobacteraceae</taxon>
        <taxon>Croceicoccus</taxon>
    </lineage>
</organism>
<evidence type="ECO:0000256" key="1">
    <source>
        <dbReference type="ARBA" id="ARBA00007150"/>
    </source>
</evidence>
<evidence type="ECO:0000313" key="9">
    <source>
        <dbReference type="Proteomes" id="UP000598997"/>
    </source>
</evidence>
<evidence type="ECO:0000256" key="5">
    <source>
        <dbReference type="ARBA" id="ARBA00022989"/>
    </source>
</evidence>
<feature type="transmembrane region" description="Helical" evidence="7">
    <location>
        <begin position="110"/>
        <end position="128"/>
    </location>
</feature>
<sequence length="291" mass="32101">MLEMLAAAAETANAPIHWADLGLRPGIDLGFFTLRFYSLAYLAGIVLGYFHLIKMLKQPGAPMAQRHAEDLFFWCTLGIILGGRIGYATFYEPSLWANPDQLVQLWNGGMSFHGGVMGVLLAIAWVAWRNNLNFIRMCDYISVNVAFGMFLGRIANFINGELWGRPTDVAWGMVFPRAGPLPRHPSQLYEAGLEGLAMIVIMLSLFWLTRARYRPGFLVGVFTAGIALARFTVEFFREPDEQLAEFAASTGLSMGQWLTLPMIAVGVGIVIWSLTRPAIGQQAKAPVADPA</sequence>
<dbReference type="PANTHER" id="PTHR30589:SF0">
    <property type="entry name" value="PHOSPHATIDYLGLYCEROL--PROLIPOPROTEIN DIACYLGLYCERYL TRANSFERASE"/>
    <property type="match status" value="1"/>
</dbReference>
<dbReference type="GO" id="GO:0005886">
    <property type="term" value="C:plasma membrane"/>
    <property type="evidence" value="ECO:0007669"/>
    <property type="project" value="UniProtKB-SubCell"/>
</dbReference>
<dbReference type="InterPro" id="IPR001640">
    <property type="entry name" value="Lgt"/>
</dbReference>
<feature type="transmembrane region" description="Helical" evidence="7">
    <location>
        <begin position="191"/>
        <end position="209"/>
    </location>
</feature>
<dbReference type="PANTHER" id="PTHR30589">
    <property type="entry name" value="PROLIPOPROTEIN DIACYLGLYCERYL TRANSFERASE"/>
    <property type="match status" value="1"/>
</dbReference>
<comment type="pathway">
    <text evidence="7">Protein modification; lipoprotein biosynthesis (diacylglyceryl transfer).</text>
</comment>
<evidence type="ECO:0000256" key="7">
    <source>
        <dbReference type="HAMAP-Rule" id="MF_01147"/>
    </source>
</evidence>
<keyword evidence="3 7" id="KW-0808">Transferase</keyword>
<dbReference type="HAMAP" id="MF_01147">
    <property type="entry name" value="Lgt"/>
    <property type="match status" value="1"/>
</dbReference>
<feature type="binding site" evidence="7">
    <location>
        <position position="153"/>
    </location>
    <ligand>
        <name>a 1,2-diacyl-sn-glycero-3-phospho-(1'-sn-glycerol)</name>
        <dbReference type="ChEBI" id="CHEBI:64716"/>
    </ligand>
</feature>
<dbReference type="GO" id="GO:0042158">
    <property type="term" value="P:lipoprotein biosynthetic process"/>
    <property type="evidence" value="ECO:0007669"/>
    <property type="project" value="UniProtKB-UniRule"/>
</dbReference>
<feature type="transmembrane region" description="Helical" evidence="7">
    <location>
        <begin position="216"/>
        <end position="236"/>
    </location>
</feature>
<feature type="transmembrane region" description="Helical" evidence="7">
    <location>
        <begin position="29"/>
        <end position="50"/>
    </location>
</feature>
<keyword evidence="6 7" id="KW-0472">Membrane</keyword>
<proteinExistence type="inferred from homology"/>
<dbReference type="PROSITE" id="PS01311">
    <property type="entry name" value="LGT"/>
    <property type="match status" value="1"/>
</dbReference>
<dbReference type="Pfam" id="PF01790">
    <property type="entry name" value="LGT"/>
    <property type="match status" value="1"/>
</dbReference>
<keyword evidence="9" id="KW-1185">Reference proteome</keyword>
<keyword evidence="4 7" id="KW-0812">Transmembrane</keyword>
<gene>
    <name evidence="7 8" type="primary">lgt</name>
    <name evidence="8" type="ORF">GCM10010989_14590</name>
</gene>
<dbReference type="EC" id="2.5.1.145" evidence="7"/>
<name>A0A916YE29_9SPHN</name>
<keyword evidence="5 7" id="KW-1133">Transmembrane helix</keyword>
<evidence type="ECO:0000256" key="4">
    <source>
        <dbReference type="ARBA" id="ARBA00022692"/>
    </source>
</evidence>
<keyword evidence="2 7" id="KW-1003">Cell membrane</keyword>
<reference evidence="8 9" key="1">
    <citation type="journal article" date="2014" name="Int. J. Syst. Evol. Microbiol.">
        <title>Complete genome sequence of Corynebacterium casei LMG S-19264T (=DSM 44701T), isolated from a smear-ripened cheese.</title>
        <authorList>
            <consortium name="US DOE Joint Genome Institute (JGI-PGF)"/>
            <person name="Walter F."/>
            <person name="Albersmeier A."/>
            <person name="Kalinowski J."/>
            <person name="Ruckert C."/>
        </authorList>
    </citation>
    <scope>NUCLEOTIDE SEQUENCE [LARGE SCALE GENOMIC DNA]</scope>
    <source>
        <strain evidence="8 9">CGMCC 1.15358</strain>
    </source>
</reference>
<comment type="similarity">
    <text evidence="1 7">Belongs to the Lgt family.</text>
</comment>
<comment type="subcellular location">
    <subcellularLocation>
        <location evidence="7">Cell membrane</location>
        <topology evidence="7">Multi-pass membrane protein</topology>
    </subcellularLocation>
</comment>
<evidence type="ECO:0000256" key="3">
    <source>
        <dbReference type="ARBA" id="ARBA00022679"/>
    </source>
</evidence>
<dbReference type="EMBL" id="BMIO01000004">
    <property type="protein sequence ID" value="GGD41675.1"/>
    <property type="molecule type" value="Genomic_DNA"/>
</dbReference>
<dbReference type="NCBIfam" id="TIGR00544">
    <property type="entry name" value="lgt"/>
    <property type="match status" value="1"/>
</dbReference>
<feature type="transmembrane region" description="Helical" evidence="7">
    <location>
        <begin position="140"/>
        <end position="158"/>
    </location>
</feature>
<evidence type="ECO:0000256" key="6">
    <source>
        <dbReference type="ARBA" id="ARBA00023136"/>
    </source>
</evidence>
<evidence type="ECO:0000313" key="8">
    <source>
        <dbReference type="EMBL" id="GGD41675.1"/>
    </source>
</evidence>